<keyword evidence="4" id="KW-0813">Transport</keyword>
<evidence type="ECO:0000256" key="1">
    <source>
        <dbReference type="ARBA" id="ARBA00004651"/>
    </source>
</evidence>
<comment type="function">
    <text evidence="11">Required for the insertion and/or proper folding and/or complex formation of integral membrane proteins into the membrane. Involved in integration of membrane proteins that insert both dependently and independently of the Sec translocase complex, as well as at least some lipoproteins. Aids folding of multispanning membrane proteins.</text>
</comment>
<dbReference type="Proteomes" id="UP000239352">
    <property type="component" value="Unassembled WGS sequence"/>
</dbReference>
<evidence type="ECO:0000256" key="13">
    <source>
        <dbReference type="ARBA" id="ARBA00031538"/>
    </source>
</evidence>
<comment type="similarity">
    <text evidence="2">Belongs to the OXA1/ALB3/YidC family. Type 1 subfamily.</text>
</comment>
<dbReference type="RefSeq" id="WP_106112493.1">
    <property type="nucleotide sequence ID" value="NZ_PVSR01000002.1"/>
</dbReference>
<evidence type="ECO:0000256" key="9">
    <source>
        <dbReference type="ARBA" id="ARBA00023136"/>
    </source>
</evidence>
<keyword evidence="8 18" id="KW-1133">Transmembrane helix</keyword>
<comment type="subunit">
    <text evidence="12">Interacts with the Sec translocase complex via SecD. Specifically interacts with transmembrane segments of nascent integral membrane proteins during membrane integration.</text>
</comment>
<gene>
    <name evidence="20" type="ORF">CEP50_03720</name>
</gene>
<evidence type="ECO:0000256" key="14">
    <source>
        <dbReference type="ARBA" id="ARBA00033245"/>
    </source>
</evidence>
<feature type="transmembrane region" description="Helical" evidence="18">
    <location>
        <begin position="33"/>
        <end position="55"/>
    </location>
</feature>
<proteinExistence type="inferred from homology"/>
<dbReference type="EMBL" id="PVSR01000002">
    <property type="protein sequence ID" value="PRW64928.1"/>
    <property type="molecule type" value="Genomic_DNA"/>
</dbReference>
<evidence type="ECO:0000256" key="6">
    <source>
        <dbReference type="ARBA" id="ARBA00022692"/>
    </source>
</evidence>
<evidence type="ECO:0000256" key="5">
    <source>
        <dbReference type="ARBA" id="ARBA00022475"/>
    </source>
</evidence>
<dbReference type="GO" id="GO:0005886">
    <property type="term" value="C:plasma membrane"/>
    <property type="evidence" value="ECO:0007669"/>
    <property type="project" value="UniProtKB-SubCell"/>
</dbReference>
<evidence type="ECO:0000256" key="3">
    <source>
        <dbReference type="ARBA" id="ARBA00015325"/>
    </source>
</evidence>
<evidence type="ECO:0000256" key="12">
    <source>
        <dbReference type="ARBA" id="ARBA00026028"/>
    </source>
</evidence>
<feature type="domain" description="Membrane insertase YidC/Oxa/ALB C-terminal" evidence="19">
    <location>
        <begin position="35"/>
        <end position="254"/>
    </location>
</feature>
<dbReference type="NCBIfam" id="TIGR03592">
    <property type="entry name" value="yidC_oxa1_cterm"/>
    <property type="match status" value="1"/>
</dbReference>
<evidence type="ECO:0000256" key="17">
    <source>
        <dbReference type="SAM" id="MobiDB-lite"/>
    </source>
</evidence>
<sequence>MADFFGFILYPVSIILWFWHAVFGTLFGKDQGISWVLAVFFLVFTLRVLLLKPALSQIRAGRKMQKFAPQMQKIREKYKNDRQKMMQEMQKLQSEQGVNPLGGCLPALVQIPVFLSLFHVLRSFSPDSDSNFFFDKEGVQSFINADIFGAKLSNTIIQPESVLERFGTTRPDMIAVGIPLMIVASVATFFTMRMSLKRQSDAAMANPQSAMMGKVMMYLAPIGALISGWFLPIAVLFYWLANNVWTLGQQHFLTNKVDREEQRQKERELAAKKETPRPKPGQKPDRSGRAASGSGAGEDTGGQTANGAETSAEQGGRSESSGAKSAPDGKANGKTSGGGGNKPAGGSSRRKRPQQKKRSGKQVAGQRSQKKRR</sequence>
<keyword evidence="5" id="KW-1003">Cell membrane</keyword>
<feature type="compositionally biased region" description="Basic residues" evidence="17">
    <location>
        <begin position="348"/>
        <end position="360"/>
    </location>
</feature>
<feature type="transmembrane region" description="Helical" evidence="18">
    <location>
        <begin position="7"/>
        <end position="27"/>
    </location>
</feature>
<keyword evidence="10" id="KW-0143">Chaperone</keyword>
<keyword evidence="21" id="KW-1185">Reference proteome</keyword>
<evidence type="ECO:0000256" key="4">
    <source>
        <dbReference type="ARBA" id="ARBA00022448"/>
    </source>
</evidence>
<dbReference type="InParanoid" id="A0A2T0H0P1"/>
<evidence type="ECO:0000256" key="7">
    <source>
        <dbReference type="ARBA" id="ARBA00022927"/>
    </source>
</evidence>
<dbReference type="STRING" id="1050202.GCA_000384035_00522"/>
<evidence type="ECO:0000256" key="2">
    <source>
        <dbReference type="ARBA" id="ARBA00010527"/>
    </source>
</evidence>
<evidence type="ECO:0000256" key="18">
    <source>
        <dbReference type="SAM" id="Phobius"/>
    </source>
</evidence>
<keyword evidence="9 18" id="KW-0472">Membrane</keyword>
<keyword evidence="6 16" id="KW-0812">Transmembrane</keyword>
<keyword evidence="7" id="KW-0653">Protein transport</keyword>
<name>A0A2T0H0P1_ACTMO</name>
<feature type="region of interest" description="Disordered" evidence="17">
    <location>
        <begin position="258"/>
        <end position="373"/>
    </location>
</feature>
<dbReference type="InterPro" id="IPR028055">
    <property type="entry name" value="YidC/Oxa/ALB_C"/>
</dbReference>
<evidence type="ECO:0000313" key="20">
    <source>
        <dbReference type="EMBL" id="PRW64928.1"/>
    </source>
</evidence>
<dbReference type="GO" id="GO:0015031">
    <property type="term" value="P:protein transport"/>
    <property type="evidence" value="ECO:0007669"/>
    <property type="project" value="UniProtKB-KW"/>
</dbReference>
<feature type="transmembrane region" description="Helical" evidence="18">
    <location>
        <begin position="215"/>
        <end position="240"/>
    </location>
</feature>
<reference evidence="20 21" key="1">
    <citation type="submission" date="2018-03" db="EMBL/GenBank/DDBJ databases">
        <title>Actinopolyspora mortivallis from Sahara, screening for active biomolecules.</title>
        <authorList>
            <person name="Selama O."/>
            <person name="Wellington E.M.H."/>
            <person name="Hacene H."/>
        </authorList>
    </citation>
    <scope>NUCLEOTIDE SEQUENCE [LARGE SCALE GENOMIC DNA]</scope>
    <source>
        <strain evidence="20 21">M5A</strain>
    </source>
</reference>
<accession>A0A2T0H0P1</accession>
<dbReference type="GO" id="GO:0051205">
    <property type="term" value="P:protein insertion into membrane"/>
    <property type="evidence" value="ECO:0007669"/>
    <property type="project" value="TreeGrafter"/>
</dbReference>
<dbReference type="AlphaFoldDB" id="A0A2T0H0P1"/>
<comment type="caution">
    <text evidence="20">The sequence shown here is derived from an EMBL/GenBank/DDBJ whole genome shotgun (WGS) entry which is preliminary data.</text>
</comment>
<feature type="compositionally biased region" description="Basic and acidic residues" evidence="17">
    <location>
        <begin position="258"/>
        <end position="288"/>
    </location>
</feature>
<evidence type="ECO:0000256" key="8">
    <source>
        <dbReference type="ARBA" id="ARBA00022989"/>
    </source>
</evidence>
<evidence type="ECO:0000256" key="11">
    <source>
        <dbReference type="ARBA" id="ARBA00025034"/>
    </source>
</evidence>
<dbReference type="PANTHER" id="PTHR12428:SF65">
    <property type="entry name" value="CYTOCHROME C OXIDASE ASSEMBLY PROTEIN COX18, MITOCHONDRIAL"/>
    <property type="match status" value="1"/>
</dbReference>
<evidence type="ECO:0000259" key="19">
    <source>
        <dbReference type="Pfam" id="PF02096"/>
    </source>
</evidence>
<evidence type="ECO:0000256" key="16">
    <source>
        <dbReference type="RuleBase" id="RU003945"/>
    </source>
</evidence>
<dbReference type="NCBIfam" id="NF002899">
    <property type="entry name" value="PRK03449.1"/>
    <property type="match status" value="1"/>
</dbReference>
<protein>
    <recommendedName>
        <fullName evidence="3">Membrane protein insertase YidC</fullName>
    </recommendedName>
    <alternativeName>
        <fullName evidence="15">Foldase YidC</fullName>
    </alternativeName>
    <alternativeName>
        <fullName evidence="14">Membrane integrase YidC</fullName>
    </alternativeName>
    <alternativeName>
        <fullName evidence="13">Membrane protein YidC</fullName>
    </alternativeName>
</protein>
<dbReference type="CDD" id="cd20070">
    <property type="entry name" value="5TM_YidC_Alb3"/>
    <property type="match status" value="1"/>
</dbReference>
<evidence type="ECO:0000256" key="15">
    <source>
        <dbReference type="ARBA" id="ARBA00033342"/>
    </source>
</evidence>
<dbReference type="GO" id="GO:0032977">
    <property type="term" value="F:membrane insertase activity"/>
    <property type="evidence" value="ECO:0007669"/>
    <property type="project" value="InterPro"/>
</dbReference>
<dbReference type="InterPro" id="IPR001708">
    <property type="entry name" value="YidC/ALB3/OXA1/COX18"/>
</dbReference>
<evidence type="ECO:0000256" key="10">
    <source>
        <dbReference type="ARBA" id="ARBA00023186"/>
    </source>
</evidence>
<feature type="compositionally biased region" description="Polar residues" evidence="17">
    <location>
        <begin position="301"/>
        <end position="323"/>
    </location>
</feature>
<dbReference type="PANTHER" id="PTHR12428">
    <property type="entry name" value="OXA1"/>
    <property type="match status" value="1"/>
</dbReference>
<comment type="subcellular location">
    <subcellularLocation>
        <location evidence="1">Cell membrane</location>
        <topology evidence="1">Multi-pass membrane protein</topology>
    </subcellularLocation>
    <subcellularLocation>
        <location evidence="16">Membrane</location>
        <topology evidence="16">Multi-pass membrane protein</topology>
    </subcellularLocation>
</comment>
<dbReference type="InterPro" id="IPR047196">
    <property type="entry name" value="YidC_ALB_C"/>
</dbReference>
<feature type="transmembrane region" description="Helical" evidence="18">
    <location>
        <begin position="173"/>
        <end position="194"/>
    </location>
</feature>
<evidence type="ECO:0000313" key="21">
    <source>
        <dbReference type="Proteomes" id="UP000239352"/>
    </source>
</evidence>
<organism evidence="20 21">
    <name type="scientific">Actinopolyspora mortivallis</name>
    <dbReference type="NCBI Taxonomy" id="33906"/>
    <lineage>
        <taxon>Bacteria</taxon>
        <taxon>Bacillati</taxon>
        <taxon>Actinomycetota</taxon>
        <taxon>Actinomycetes</taxon>
        <taxon>Actinopolysporales</taxon>
        <taxon>Actinopolysporaceae</taxon>
        <taxon>Actinopolyspora</taxon>
    </lineage>
</organism>
<dbReference type="Pfam" id="PF02096">
    <property type="entry name" value="60KD_IMP"/>
    <property type="match status" value="1"/>
</dbReference>